<organism evidence="3 4">
    <name type="scientific">Elasticomyces elasticus</name>
    <dbReference type="NCBI Taxonomy" id="574655"/>
    <lineage>
        <taxon>Eukaryota</taxon>
        <taxon>Fungi</taxon>
        <taxon>Dikarya</taxon>
        <taxon>Ascomycota</taxon>
        <taxon>Pezizomycotina</taxon>
        <taxon>Dothideomycetes</taxon>
        <taxon>Dothideomycetidae</taxon>
        <taxon>Mycosphaerellales</taxon>
        <taxon>Teratosphaeriaceae</taxon>
        <taxon>Elasticomyces</taxon>
    </lineage>
</organism>
<proteinExistence type="predicted"/>
<feature type="compositionally biased region" description="Basic and acidic residues" evidence="2">
    <location>
        <begin position="192"/>
        <end position="202"/>
    </location>
</feature>
<feature type="region of interest" description="Disordered" evidence="2">
    <location>
        <begin position="1"/>
        <end position="24"/>
    </location>
</feature>
<accession>A0AAN7VWE0</accession>
<gene>
    <name evidence="3" type="ORF">LTR97_001593</name>
</gene>
<evidence type="ECO:0000313" key="4">
    <source>
        <dbReference type="Proteomes" id="UP001310594"/>
    </source>
</evidence>
<keyword evidence="1" id="KW-0175">Coiled coil</keyword>
<feature type="compositionally biased region" description="Basic and acidic residues" evidence="2">
    <location>
        <begin position="364"/>
        <end position="375"/>
    </location>
</feature>
<evidence type="ECO:0000256" key="2">
    <source>
        <dbReference type="SAM" id="MobiDB-lite"/>
    </source>
</evidence>
<dbReference type="EMBL" id="JAVRQU010000002">
    <property type="protein sequence ID" value="KAK5706603.1"/>
    <property type="molecule type" value="Genomic_DNA"/>
</dbReference>
<feature type="region of interest" description="Disordered" evidence="2">
    <location>
        <begin position="303"/>
        <end position="383"/>
    </location>
</feature>
<feature type="coiled-coil region" evidence="1">
    <location>
        <begin position="202"/>
        <end position="229"/>
    </location>
</feature>
<protein>
    <submittedName>
        <fullName evidence="3">Uncharacterized protein</fullName>
    </submittedName>
</protein>
<feature type="compositionally biased region" description="Polar residues" evidence="2">
    <location>
        <begin position="1"/>
        <end position="12"/>
    </location>
</feature>
<dbReference type="AlphaFoldDB" id="A0AAN7VWE0"/>
<dbReference type="Proteomes" id="UP001310594">
    <property type="component" value="Unassembled WGS sequence"/>
</dbReference>
<sequence length="383" mass="43075">MEDTIDNSQYTLPSERHQMRLNSPASCESELENTAAATHEEVLIRKYDPETVKRQPMSIEAQREIVEDEIDLLIATGRAYAETKARITAERGQPKKAVSKADNEIEICLPCRYEDSTASHATKAACDFGLRKAQGYDYCTRCQLKRQSNKPHLMCIRAGEVENRLQGEDGQQHNIEALPRSLYPNSGYGEQKSADRQNDSKMAEQATEIKKLQSQLRTAKQACKKNAEMVLRANEETERASSAHKTCSSKLGSALQRLAAQRTELESAQGYIGRLDRAYDESLKRLEGAELRVAELKARLVGRTGQEDLEPVSSSDESVQKPVKSTKTRSRAEPSNRRGTKRKFSPTDDNEDDTSSVSADSTDEAVRRLMREAARKAKRRRYD</sequence>
<name>A0AAN7VWE0_9PEZI</name>
<feature type="region of interest" description="Disordered" evidence="2">
    <location>
        <begin position="180"/>
        <end position="202"/>
    </location>
</feature>
<reference evidence="3" key="1">
    <citation type="submission" date="2023-08" db="EMBL/GenBank/DDBJ databases">
        <title>Black Yeasts Isolated from many extreme environments.</title>
        <authorList>
            <person name="Coleine C."/>
            <person name="Stajich J.E."/>
            <person name="Selbmann L."/>
        </authorList>
    </citation>
    <scope>NUCLEOTIDE SEQUENCE</scope>
    <source>
        <strain evidence="3">CCFEE 5810</strain>
    </source>
</reference>
<evidence type="ECO:0000256" key="1">
    <source>
        <dbReference type="SAM" id="Coils"/>
    </source>
</evidence>
<comment type="caution">
    <text evidence="3">The sequence shown here is derived from an EMBL/GenBank/DDBJ whole genome shotgun (WGS) entry which is preliminary data.</text>
</comment>
<evidence type="ECO:0000313" key="3">
    <source>
        <dbReference type="EMBL" id="KAK5706603.1"/>
    </source>
</evidence>